<keyword evidence="1" id="KW-0732">Signal</keyword>
<dbReference type="Proteomes" id="UP001320876">
    <property type="component" value="Unassembled WGS sequence"/>
</dbReference>
<dbReference type="Pfam" id="PF07586">
    <property type="entry name" value="HXXSHH"/>
    <property type="match status" value="1"/>
</dbReference>
<evidence type="ECO:0000313" key="2">
    <source>
        <dbReference type="EMBL" id="MCW1925927.1"/>
    </source>
</evidence>
<dbReference type="InterPro" id="IPR006311">
    <property type="entry name" value="TAT_signal"/>
</dbReference>
<keyword evidence="3" id="KW-1185">Reference proteome</keyword>
<accession>A0ABT3GR13</accession>
<comment type="caution">
    <text evidence="2">The sequence shown here is derived from an EMBL/GenBank/DDBJ whole genome shotgun (WGS) entry which is preliminary data.</text>
</comment>
<sequence length="455" mass="49356">MNAATNRRRFLRGMGACLALPSLEAFLPRAAAAATGAAARGFATTATGAPLRMAFLYFPNGAVPGAWTASGAGADFKLENTLAPLDALKHRLQVISGLDLKNAEPGNDGAGDHARANGSFLTGVRVRKTAGSDIYAGVSVDQIAAQQIGRRTRFESLELSCDPHRKSGGCDSGYSCAYESNLAWRTPTSPLSPESNPRLVFERLFGSGNPGERGDSLVRRRTQQRSILDFVMDDAKSISKELTHRDKAKMDEYLTGVREIEQRIVTAEGFTDIPDPDMATPDGIPKSYDEYIRLMFQMTALAFETDATRIATLLLARDGSNRSFPEIEVAEGHHALSHHRNNEDMIRKVTLIDRFYAERFAEFLGMLETKKDADGQTVLHNSMIVYGCGNSDGNRHTHTNLPLVLAGNGGGALNPGRAFDANETPLCNLYLKMLDTMGTPSMERFGDSTGLMTGV</sequence>
<organism evidence="2 3">
    <name type="scientific">Luteolibacter arcticus</name>
    <dbReference type="NCBI Taxonomy" id="1581411"/>
    <lineage>
        <taxon>Bacteria</taxon>
        <taxon>Pseudomonadati</taxon>
        <taxon>Verrucomicrobiota</taxon>
        <taxon>Verrucomicrobiia</taxon>
        <taxon>Verrucomicrobiales</taxon>
        <taxon>Verrucomicrobiaceae</taxon>
        <taxon>Luteolibacter</taxon>
    </lineage>
</organism>
<dbReference type="PROSITE" id="PS51318">
    <property type="entry name" value="TAT"/>
    <property type="match status" value="1"/>
</dbReference>
<reference evidence="2 3" key="1">
    <citation type="submission" date="2022-10" db="EMBL/GenBank/DDBJ databases">
        <title>Luteolibacter arcticus strain CCTCC AB 2014275, whole genome shotgun sequencing project.</title>
        <authorList>
            <person name="Zhao G."/>
            <person name="Shen L."/>
        </authorList>
    </citation>
    <scope>NUCLEOTIDE SEQUENCE [LARGE SCALE GENOMIC DNA]</scope>
    <source>
        <strain evidence="2 3">CCTCC AB 2014275</strain>
    </source>
</reference>
<gene>
    <name evidence="2" type="ORF">OKA05_25435</name>
</gene>
<dbReference type="EMBL" id="JAPDDT010000019">
    <property type="protein sequence ID" value="MCW1925927.1"/>
    <property type="molecule type" value="Genomic_DNA"/>
</dbReference>
<dbReference type="InterPro" id="IPR011447">
    <property type="entry name" value="DUF1552"/>
</dbReference>
<feature type="signal peptide" evidence="1">
    <location>
        <begin position="1"/>
        <end position="33"/>
    </location>
</feature>
<evidence type="ECO:0000256" key="1">
    <source>
        <dbReference type="SAM" id="SignalP"/>
    </source>
</evidence>
<name>A0ABT3GR13_9BACT</name>
<dbReference type="RefSeq" id="WP_264490036.1">
    <property type="nucleotide sequence ID" value="NZ_JAPDDT010000019.1"/>
</dbReference>
<evidence type="ECO:0000313" key="3">
    <source>
        <dbReference type="Proteomes" id="UP001320876"/>
    </source>
</evidence>
<protein>
    <submittedName>
        <fullName evidence="2">DUF1552 domain-containing protein</fullName>
    </submittedName>
</protein>
<proteinExistence type="predicted"/>
<feature type="chain" id="PRO_5046192292" evidence="1">
    <location>
        <begin position="34"/>
        <end position="455"/>
    </location>
</feature>